<evidence type="ECO:0000313" key="2">
    <source>
        <dbReference type="Proteomes" id="UP001162483"/>
    </source>
</evidence>
<name>A0ABN9GVN1_9NEOB</name>
<gene>
    <name evidence="1" type="ORF">SPARVUS_LOCUS14795380</name>
</gene>
<protein>
    <submittedName>
        <fullName evidence="1">Uncharacterized protein</fullName>
    </submittedName>
</protein>
<evidence type="ECO:0000313" key="1">
    <source>
        <dbReference type="EMBL" id="CAI9612887.1"/>
    </source>
</evidence>
<keyword evidence="2" id="KW-1185">Reference proteome</keyword>
<proteinExistence type="predicted"/>
<reference evidence="1" key="1">
    <citation type="submission" date="2023-05" db="EMBL/GenBank/DDBJ databases">
        <authorList>
            <person name="Stuckert A."/>
        </authorList>
    </citation>
    <scope>NUCLEOTIDE SEQUENCE</scope>
</reference>
<sequence>MAGWRQCRGAVYKWPPRPLLVRAPWERAAHRSSARCVLRTQWNTDRCMRPLCEVPIMCSLIGQSVITYRVVSKMSLLTSLLTTCEICE</sequence>
<accession>A0ABN9GVN1</accession>
<dbReference type="EMBL" id="CATNWA010019381">
    <property type="protein sequence ID" value="CAI9612887.1"/>
    <property type="molecule type" value="Genomic_DNA"/>
</dbReference>
<comment type="caution">
    <text evidence="1">The sequence shown here is derived from an EMBL/GenBank/DDBJ whole genome shotgun (WGS) entry which is preliminary data.</text>
</comment>
<organism evidence="1 2">
    <name type="scientific">Staurois parvus</name>
    <dbReference type="NCBI Taxonomy" id="386267"/>
    <lineage>
        <taxon>Eukaryota</taxon>
        <taxon>Metazoa</taxon>
        <taxon>Chordata</taxon>
        <taxon>Craniata</taxon>
        <taxon>Vertebrata</taxon>
        <taxon>Euteleostomi</taxon>
        <taxon>Amphibia</taxon>
        <taxon>Batrachia</taxon>
        <taxon>Anura</taxon>
        <taxon>Neobatrachia</taxon>
        <taxon>Ranoidea</taxon>
        <taxon>Ranidae</taxon>
        <taxon>Staurois</taxon>
    </lineage>
</organism>
<dbReference type="Proteomes" id="UP001162483">
    <property type="component" value="Unassembled WGS sequence"/>
</dbReference>